<evidence type="ECO:0000256" key="2">
    <source>
        <dbReference type="ARBA" id="ARBA00022723"/>
    </source>
</evidence>
<protein>
    <recommendedName>
        <fullName evidence="8">Creatininase</fullName>
    </recommendedName>
</protein>
<dbReference type="GO" id="GO:0016811">
    <property type="term" value="F:hydrolase activity, acting on carbon-nitrogen (but not peptide) bonds, in linear amides"/>
    <property type="evidence" value="ECO:0007669"/>
    <property type="project" value="TreeGrafter"/>
</dbReference>
<accession>A0A2M7AVW2</accession>
<evidence type="ECO:0000313" key="7">
    <source>
        <dbReference type="Proteomes" id="UP000228775"/>
    </source>
</evidence>
<keyword evidence="3" id="KW-0378">Hydrolase</keyword>
<evidence type="ECO:0000256" key="3">
    <source>
        <dbReference type="ARBA" id="ARBA00022801"/>
    </source>
</evidence>
<sequence length="235" mass="26001">MLNLLNTTAELKKSKCRVAVVPIGSIEQHSDYLPLGTDLFIAETLAKKIAEVFKAYLLPILPYSNSQEHDGTPGTVWLSPVTLINVINDLVESLIRSGMKKIILVNAHGGNHVIKSAIVNLKIRYPKIGIFLAPLSWEKAYMAGNVNTNNAVHADPGETSLLYYVLNLSNKKRKIKKSVPLLSYELLESFGFKSLTKNGAWGESGTASYDKGRKIFETLLKSSVKELKQALKFNE</sequence>
<organism evidence="6 7">
    <name type="scientific">Candidatus Portnoybacteria bacterium CG06_land_8_20_14_3_00_39_12</name>
    <dbReference type="NCBI Taxonomy" id="1974809"/>
    <lineage>
        <taxon>Bacteria</taxon>
        <taxon>Candidatus Portnoyibacteriota</taxon>
    </lineage>
</organism>
<dbReference type="PANTHER" id="PTHR35005:SF1">
    <property type="entry name" value="2-AMINO-5-FORMYLAMINO-6-RIBOSYLAMINOPYRIMIDIN-4(3H)-ONE 5'-MONOPHOSPHATE DEFORMYLASE"/>
    <property type="match status" value="1"/>
</dbReference>
<dbReference type="AlphaFoldDB" id="A0A2M7AVW2"/>
<evidence type="ECO:0000256" key="1">
    <source>
        <dbReference type="ARBA" id="ARBA00001947"/>
    </source>
</evidence>
<evidence type="ECO:0000256" key="4">
    <source>
        <dbReference type="ARBA" id="ARBA00022833"/>
    </source>
</evidence>
<reference evidence="7" key="1">
    <citation type="submission" date="2017-09" db="EMBL/GenBank/DDBJ databases">
        <title>Depth-based differentiation of microbial function through sediment-hosted aquifers and enrichment of novel symbionts in the deep terrestrial subsurface.</title>
        <authorList>
            <person name="Probst A.J."/>
            <person name="Ladd B."/>
            <person name="Jarett J.K."/>
            <person name="Geller-Mcgrath D.E."/>
            <person name="Sieber C.M.K."/>
            <person name="Emerson J.B."/>
            <person name="Anantharaman K."/>
            <person name="Thomas B.C."/>
            <person name="Malmstrom R."/>
            <person name="Stieglmeier M."/>
            <person name="Klingl A."/>
            <person name="Woyke T."/>
            <person name="Ryan C.M."/>
            <person name="Banfield J.F."/>
        </authorList>
    </citation>
    <scope>NUCLEOTIDE SEQUENCE [LARGE SCALE GENOMIC DNA]</scope>
</reference>
<evidence type="ECO:0000313" key="6">
    <source>
        <dbReference type="EMBL" id="PIU74761.1"/>
    </source>
</evidence>
<name>A0A2M7AVW2_9BACT</name>
<dbReference type="Proteomes" id="UP000228775">
    <property type="component" value="Unassembled WGS sequence"/>
</dbReference>
<proteinExistence type="inferred from homology"/>
<dbReference type="InterPro" id="IPR024087">
    <property type="entry name" value="Creatininase-like_sf"/>
</dbReference>
<dbReference type="InterPro" id="IPR003785">
    <property type="entry name" value="Creatininase/forma_Hydrolase"/>
</dbReference>
<gene>
    <name evidence="6" type="ORF">COS76_04415</name>
</gene>
<dbReference type="GO" id="GO:0046872">
    <property type="term" value="F:metal ion binding"/>
    <property type="evidence" value="ECO:0007669"/>
    <property type="project" value="UniProtKB-KW"/>
</dbReference>
<dbReference type="Gene3D" id="3.40.50.10310">
    <property type="entry name" value="Creatininase"/>
    <property type="match status" value="1"/>
</dbReference>
<evidence type="ECO:0000256" key="5">
    <source>
        <dbReference type="ARBA" id="ARBA00024029"/>
    </source>
</evidence>
<dbReference type="PANTHER" id="PTHR35005">
    <property type="entry name" value="3-DEHYDRO-SCYLLO-INOSOSE HYDROLASE"/>
    <property type="match status" value="1"/>
</dbReference>
<comment type="caution">
    <text evidence="6">The sequence shown here is derived from an EMBL/GenBank/DDBJ whole genome shotgun (WGS) entry which is preliminary data.</text>
</comment>
<comment type="cofactor">
    <cofactor evidence="1">
        <name>Zn(2+)</name>
        <dbReference type="ChEBI" id="CHEBI:29105"/>
    </cofactor>
</comment>
<comment type="similarity">
    <text evidence="5">Belongs to the creatininase superfamily.</text>
</comment>
<dbReference type="Pfam" id="PF02633">
    <property type="entry name" value="Creatininase"/>
    <property type="match status" value="1"/>
</dbReference>
<keyword evidence="4" id="KW-0862">Zinc</keyword>
<dbReference type="EMBL" id="PEVY01000093">
    <property type="protein sequence ID" value="PIU74761.1"/>
    <property type="molecule type" value="Genomic_DNA"/>
</dbReference>
<evidence type="ECO:0008006" key="8">
    <source>
        <dbReference type="Google" id="ProtNLM"/>
    </source>
</evidence>
<dbReference type="SUPFAM" id="SSF102215">
    <property type="entry name" value="Creatininase"/>
    <property type="match status" value="1"/>
</dbReference>
<keyword evidence="2" id="KW-0479">Metal-binding</keyword>
<dbReference type="GO" id="GO:0009231">
    <property type="term" value="P:riboflavin biosynthetic process"/>
    <property type="evidence" value="ECO:0007669"/>
    <property type="project" value="TreeGrafter"/>
</dbReference>